<dbReference type="Gene3D" id="3.40.50.620">
    <property type="entry name" value="HUPs"/>
    <property type="match status" value="1"/>
</dbReference>
<dbReference type="Pfam" id="PF02698">
    <property type="entry name" value="DUF218"/>
    <property type="match status" value="1"/>
</dbReference>
<dbReference type="OrthoDB" id="9809813at2"/>
<evidence type="ECO:0000256" key="1">
    <source>
        <dbReference type="SAM" id="Phobius"/>
    </source>
</evidence>
<dbReference type="PANTHER" id="PTHR30336">
    <property type="entry name" value="INNER MEMBRANE PROTEIN, PROBABLE PERMEASE"/>
    <property type="match status" value="1"/>
</dbReference>
<gene>
    <name evidence="3" type="ordered locus">Tcr_0413</name>
</gene>
<dbReference type="InterPro" id="IPR051599">
    <property type="entry name" value="Cell_Envelope_Assoc"/>
</dbReference>
<dbReference type="PANTHER" id="PTHR30336:SF4">
    <property type="entry name" value="ENVELOPE BIOGENESIS FACTOR ELYC"/>
    <property type="match status" value="1"/>
</dbReference>
<keyword evidence="1" id="KW-0472">Membrane</keyword>
<dbReference type="AlphaFoldDB" id="Q31IL4"/>
<organism evidence="3">
    <name type="scientific">Hydrogenovibrio crunogenus (strain DSM 25203 / XCL-2)</name>
    <name type="common">Thiomicrospira crunogena</name>
    <dbReference type="NCBI Taxonomy" id="317025"/>
    <lineage>
        <taxon>Bacteria</taxon>
        <taxon>Pseudomonadati</taxon>
        <taxon>Pseudomonadota</taxon>
        <taxon>Gammaproteobacteria</taxon>
        <taxon>Thiotrichales</taxon>
        <taxon>Piscirickettsiaceae</taxon>
        <taxon>Hydrogenovibrio</taxon>
    </lineage>
</organism>
<dbReference type="InterPro" id="IPR014729">
    <property type="entry name" value="Rossmann-like_a/b/a_fold"/>
</dbReference>
<sequence length="272" mass="30474">MDSLFFIVSKIAWAFLSPSNIILILLILGSVFLLFNRIQTAKTFLLPASLAGFIVLAFPIGDLLIQPLEQRFKAPDTLPKHIDGIIVLGGGEDLKRSLSWGRPELGIGGDRYIGAKELATHYPKAPVIFTGGSGSMQLQNTQGEGSLARQLLTTLGITDKRLIIESLSRNTYENFKFTKALLPDANGTYLLVTSAFHMPRSVGIANNQNIHVIPYPVDYRSNSEKLRQIDFDFFDHLKSLEPAWKEWIGLTVYYWTGKTSDWFPETVHPTYQ</sequence>
<evidence type="ECO:0000313" key="3">
    <source>
        <dbReference type="EMBL" id="ABB41009.1"/>
    </source>
</evidence>
<protein>
    <recommendedName>
        <fullName evidence="2">DUF218 domain-containing protein</fullName>
    </recommendedName>
</protein>
<feature type="domain" description="DUF218" evidence="2">
    <location>
        <begin position="83"/>
        <end position="249"/>
    </location>
</feature>
<feature type="transmembrane region" description="Helical" evidence="1">
    <location>
        <begin position="44"/>
        <end position="65"/>
    </location>
</feature>
<dbReference type="InterPro" id="IPR003848">
    <property type="entry name" value="DUF218"/>
</dbReference>
<dbReference type="HOGENOM" id="CLU_053514_1_2_6"/>
<dbReference type="CDD" id="cd06259">
    <property type="entry name" value="YdcF-like"/>
    <property type="match status" value="1"/>
</dbReference>
<accession>Q31IL4</accession>
<feature type="transmembrane region" description="Helical" evidence="1">
    <location>
        <begin position="12"/>
        <end position="35"/>
    </location>
</feature>
<name>Q31IL4_HYDCU</name>
<dbReference type="KEGG" id="tcx:Tcr_0413"/>
<dbReference type="GO" id="GO:0005886">
    <property type="term" value="C:plasma membrane"/>
    <property type="evidence" value="ECO:0007669"/>
    <property type="project" value="TreeGrafter"/>
</dbReference>
<keyword evidence="1" id="KW-1133">Transmembrane helix</keyword>
<reference evidence="3" key="1">
    <citation type="submission" date="2006-07" db="EMBL/GenBank/DDBJ databases">
        <title>Complete sequence of Thiomicrospira crunogena XCL-2.</title>
        <authorList>
            <consortium name="US DOE Joint Genome Institute"/>
            <person name="Copeland A."/>
            <person name="Lucas S."/>
            <person name="Lapidus A."/>
            <person name="Barry K."/>
            <person name="Detter J.C."/>
            <person name="Glavina del Rio T."/>
            <person name="Hammon N."/>
            <person name="Israni S."/>
            <person name="Dalin E."/>
            <person name="Tice H."/>
            <person name="Pitluck S."/>
            <person name="Chain P."/>
            <person name="Malfatti S."/>
            <person name="Shin M."/>
            <person name="Vergez L."/>
            <person name="Schmutz J."/>
            <person name="Larimer F."/>
            <person name="Land M."/>
            <person name="Hauser L."/>
            <person name="Kyrpides N."/>
            <person name="Lykidis A."/>
            <person name="Scott K.M."/>
            <person name="Sievert S."/>
            <person name="Kerfeld C."/>
            <person name="Freyermuth S."/>
            <person name="Dobrinski K."/>
            <person name="Boller A."/>
            <person name="Fitzpatrick K."/>
            <person name="Thoma P."/>
            <person name="Moore J."/>
            <person name="Richardson P."/>
        </authorList>
    </citation>
    <scope>NUCLEOTIDE SEQUENCE</scope>
    <source>
        <strain evidence="3">XCL-2</strain>
    </source>
</reference>
<keyword evidence="1" id="KW-0812">Transmembrane</keyword>
<dbReference type="eggNOG" id="COG1434">
    <property type="taxonomic scope" value="Bacteria"/>
</dbReference>
<proteinExistence type="predicted"/>
<dbReference type="GO" id="GO:0000270">
    <property type="term" value="P:peptidoglycan metabolic process"/>
    <property type="evidence" value="ECO:0007669"/>
    <property type="project" value="TreeGrafter"/>
</dbReference>
<dbReference type="GO" id="GO:0043164">
    <property type="term" value="P:Gram-negative-bacterium-type cell wall biogenesis"/>
    <property type="evidence" value="ECO:0007669"/>
    <property type="project" value="TreeGrafter"/>
</dbReference>
<dbReference type="EMBL" id="CP000109">
    <property type="protein sequence ID" value="ABB41009.1"/>
    <property type="molecule type" value="Genomic_DNA"/>
</dbReference>
<evidence type="ECO:0000259" key="2">
    <source>
        <dbReference type="Pfam" id="PF02698"/>
    </source>
</evidence>